<name>A0A975FKD2_9MICO</name>
<evidence type="ECO:0000256" key="2">
    <source>
        <dbReference type="ARBA" id="ARBA00022512"/>
    </source>
</evidence>
<dbReference type="PANTHER" id="PTHR43806">
    <property type="entry name" value="PEPTIDASE S8"/>
    <property type="match status" value="1"/>
</dbReference>
<evidence type="ECO:0000256" key="8">
    <source>
        <dbReference type="ARBA" id="ARBA00023088"/>
    </source>
</evidence>
<dbReference type="EMBL" id="CP071696">
    <property type="protein sequence ID" value="QTX03461.1"/>
    <property type="molecule type" value="Genomic_DNA"/>
</dbReference>
<evidence type="ECO:0000313" key="13">
    <source>
        <dbReference type="EMBL" id="QTX03461.1"/>
    </source>
</evidence>
<keyword evidence="3" id="KW-0964">Secreted</keyword>
<dbReference type="InterPro" id="IPR050131">
    <property type="entry name" value="Peptidase_S8_subtilisin-like"/>
</dbReference>
<feature type="domain" description="Peptidase S8/S53" evidence="11">
    <location>
        <begin position="421"/>
        <end position="541"/>
    </location>
</feature>
<dbReference type="InterPro" id="IPR036852">
    <property type="entry name" value="Peptidase_S8/S53_dom_sf"/>
</dbReference>
<dbReference type="RefSeq" id="WP_210896068.1">
    <property type="nucleotide sequence ID" value="NZ_CP071696.1"/>
</dbReference>
<keyword evidence="9" id="KW-0812">Transmembrane</keyword>
<dbReference type="Gene3D" id="3.40.50.200">
    <property type="entry name" value="Peptidase S8/S53 domain"/>
    <property type="match status" value="2"/>
</dbReference>
<dbReference type="InterPro" id="IPR023828">
    <property type="entry name" value="Peptidase_S8_Ser-AS"/>
</dbReference>
<gene>
    <name evidence="13" type="ORF">G127AT_08790</name>
</gene>
<feature type="chain" id="PRO_5039468434" evidence="10">
    <location>
        <begin position="23"/>
        <end position="626"/>
    </location>
</feature>
<evidence type="ECO:0000256" key="10">
    <source>
        <dbReference type="SAM" id="SignalP"/>
    </source>
</evidence>
<protein>
    <submittedName>
        <fullName evidence="13">S8 family serine peptidase</fullName>
    </submittedName>
</protein>
<evidence type="ECO:0000256" key="1">
    <source>
        <dbReference type="ARBA" id="ARBA00011073"/>
    </source>
</evidence>
<dbReference type="Pfam" id="PF00746">
    <property type="entry name" value="Gram_pos_anchor"/>
    <property type="match status" value="1"/>
</dbReference>
<evidence type="ECO:0000256" key="3">
    <source>
        <dbReference type="ARBA" id="ARBA00022525"/>
    </source>
</evidence>
<evidence type="ECO:0000256" key="4">
    <source>
        <dbReference type="ARBA" id="ARBA00022670"/>
    </source>
</evidence>
<feature type="signal peptide" evidence="10">
    <location>
        <begin position="1"/>
        <end position="22"/>
    </location>
</feature>
<evidence type="ECO:0000259" key="11">
    <source>
        <dbReference type="Pfam" id="PF00082"/>
    </source>
</evidence>
<proteinExistence type="inferred from homology"/>
<dbReference type="SUPFAM" id="SSF52743">
    <property type="entry name" value="Subtilisin-like"/>
    <property type="match status" value="1"/>
</dbReference>
<dbReference type="InterPro" id="IPR000209">
    <property type="entry name" value="Peptidase_S8/S53_dom"/>
</dbReference>
<dbReference type="PANTHER" id="PTHR43806:SF11">
    <property type="entry name" value="CEREVISIN-RELATED"/>
    <property type="match status" value="1"/>
</dbReference>
<sequence length="626" mass="63249">MTRLVFAAVLAGAISTPMLGAAASTPADRASTTAAAPLAADRATASTAAAADRAAASTAAAAAPADCRAFPSEADGPHRADEARAAFGVDGTGVTVGIISDSFGLVSDPTTPADDVALGVLPGPGNPCGYETPVEVLVEGPDGSADEGRAMAQLIHGIAPGARLIFASFATQPVPPGMPEPRAVFAAAQALAEAGADIIVDDIGEFDLDLYYQRGVTSVQMDELTAADAGLMFLSSAGNDNLVGPDGTEVAGRPVGSWQTAAYRPAGCPEWMADGTPDDLDCLDFSGTGDTSYGVELRTPAAAEHSMLQWGEAARVFEPVPSAFELRIYDAATHTRVATSTANQPNFPITWVLPADPPAADLPPGDYDIVVARTRDGGDLPAMWMMPFDRSGRVDLVPEYAVSTGADAVGPTVSGHPAHGSAIGVAAAEWTTPDVPEPFSSIGPGIELFGPFDEQPAPPLPEPVITAAPQITGVDGTLTSFFGRPADGGYRFSGTSAAAPNVAAVLALAKSLAPEATRDELTRLLAETALPMTNPYAAFGYADEHVIGAGLADAYALLAALAPPTPTPGPTPGPSPTAAPAALPETGADAAAALAPAAALLAGALVALLAVAARRRSRRPAASTRR</sequence>
<dbReference type="Pfam" id="PF00082">
    <property type="entry name" value="Peptidase_S8"/>
    <property type="match status" value="1"/>
</dbReference>
<keyword evidence="9" id="KW-0472">Membrane</keyword>
<evidence type="ECO:0000256" key="6">
    <source>
        <dbReference type="ARBA" id="ARBA00022801"/>
    </source>
</evidence>
<keyword evidence="7" id="KW-0720">Serine protease</keyword>
<dbReference type="PROSITE" id="PS00138">
    <property type="entry name" value="SUBTILASE_SER"/>
    <property type="match status" value="1"/>
</dbReference>
<keyword evidence="14" id="KW-1185">Reference proteome</keyword>
<evidence type="ECO:0000256" key="7">
    <source>
        <dbReference type="ARBA" id="ARBA00022825"/>
    </source>
</evidence>
<evidence type="ECO:0000259" key="12">
    <source>
        <dbReference type="Pfam" id="PF00746"/>
    </source>
</evidence>
<dbReference type="Proteomes" id="UP000671914">
    <property type="component" value="Chromosome"/>
</dbReference>
<accession>A0A975FKD2</accession>
<keyword evidence="9" id="KW-1133">Transmembrane helix</keyword>
<keyword evidence="4" id="KW-0645">Protease</keyword>
<feature type="transmembrane region" description="Helical" evidence="9">
    <location>
        <begin position="590"/>
        <end position="613"/>
    </location>
</feature>
<keyword evidence="2" id="KW-0134">Cell wall</keyword>
<evidence type="ECO:0000256" key="5">
    <source>
        <dbReference type="ARBA" id="ARBA00022729"/>
    </source>
</evidence>
<keyword evidence="5 10" id="KW-0732">Signal</keyword>
<evidence type="ECO:0000256" key="9">
    <source>
        <dbReference type="SAM" id="Phobius"/>
    </source>
</evidence>
<dbReference type="InterPro" id="IPR019931">
    <property type="entry name" value="LPXTG_anchor"/>
</dbReference>
<keyword evidence="8" id="KW-0572">Peptidoglycan-anchor</keyword>
<comment type="similarity">
    <text evidence="1">Belongs to the peptidase S8 family.</text>
</comment>
<organism evidence="13 14">
    <name type="scientific">Agromyces archimandritae</name>
    <dbReference type="NCBI Taxonomy" id="2781962"/>
    <lineage>
        <taxon>Bacteria</taxon>
        <taxon>Bacillati</taxon>
        <taxon>Actinomycetota</taxon>
        <taxon>Actinomycetes</taxon>
        <taxon>Micrococcales</taxon>
        <taxon>Microbacteriaceae</taxon>
        <taxon>Agromyces</taxon>
    </lineage>
</organism>
<dbReference type="KEGG" id="aarc:G127AT_08790"/>
<evidence type="ECO:0000313" key="14">
    <source>
        <dbReference type="Proteomes" id="UP000671914"/>
    </source>
</evidence>
<dbReference type="GO" id="GO:0006508">
    <property type="term" value="P:proteolysis"/>
    <property type="evidence" value="ECO:0007669"/>
    <property type="project" value="UniProtKB-KW"/>
</dbReference>
<feature type="domain" description="Gram-positive cocci surface proteins LPxTG" evidence="12">
    <location>
        <begin position="578"/>
        <end position="615"/>
    </location>
</feature>
<dbReference type="GO" id="GO:0004252">
    <property type="term" value="F:serine-type endopeptidase activity"/>
    <property type="evidence" value="ECO:0007669"/>
    <property type="project" value="InterPro"/>
</dbReference>
<dbReference type="AlphaFoldDB" id="A0A975FKD2"/>
<keyword evidence="6" id="KW-0378">Hydrolase</keyword>
<reference evidence="13" key="1">
    <citation type="submission" date="2021-03" db="EMBL/GenBank/DDBJ databases">
        <title>Agromyces archimandritus sp. nov., isolated from the cockroach Archimandrita tessellata.</title>
        <authorList>
            <person name="Guzman J."/>
            <person name="Ortuzar M."/>
            <person name="Poehlein A."/>
            <person name="Daniel R."/>
            <person name="Trujillo M."/>
            <person name="Vilcinskas A."/>
        </authorList>
    </citation>
    <scope>NUCLEOTIDE SEQUENCE</scope>
    <source>
        <strain evidence="13">G127AT</strain>
    </source>
</reference>